<keyword evidence="13" id="KW-1185">Reference proteome</keyword>
<keyword evidence="4 12" id="KW-0347">Helicase</keyword>
<dbReference type="SUPFAM" id="SSF52540">
    <property type="entry name" value="P-loop containing nucleoside triphosphate hydrolases"/>
    <property type="match status" value="1"/>
</dbReference>
<dbReference type="InterPro" id="IPR055369">
    <property type="entry name" value="WH2_Lhr"/>
</dbReference>
<reference evidence="12 13" key="1">
    <citation type="journal article" date="2023" name="Microb. Genom.">
        <title>Mesoterricola silvestris gen. nov., sp. nov., Mesoterricola sediminis sp. nov., Geothrix oryzae sp. nov., Geothrix edaphica sp. nov., Geothrix rubra sp. nov., and Geothrix limicola sp. nov., six novel members of Acidobacteriota isolated from soils.</title>
        <authorList>
            <person name="Weisberg A.J."/>
            <person name="Pearce E."/>
            <person name="Kramer C.G."/>
            <person name="Chang J.H."/>
            <person name="Clarke C.R."/>
        </authorList>
    </citation>
    <scope>NUCLEOTIDE SEQUENCE [LARGE SCALE GENOMIC DNA]</scope>
    <source>
        <strain evidence="12 13">NE20-4-1</strain>
    </source>
</reference>
<dbReference type="Pfam" id="PF08494">
    <property type="entry name" value="DEAD_assoc"/>
    <property type="match status" value="1"/>
</dbReference>
<dbReference type="EC" id="3.6.4.-" evidence="12"/>
<dbReference type="Pfam" id="PF00270">
    <property type="entry name" value="DEAD"/>
    <property type="match status" value="1"/>
</dbReference>
<evidence type="ECO:0000256" key="6">
    <source>
        <dbReference type="ARBA" id="ARBA00023125"/>
    </source>
</evidence>
<evidence type="ECO:0000313" key="13">
    <source>
        <dbReference type="Proteomes" id="UP001282474"/>
    </source>
</evidence>
<evidence type="ECO:0000256" key="4">
    <source>
        <dbReference type="ARBA" id="ARBA00022806"/>
    </source>
</evidence>
<keyword evidence="3 12" id="KW-0378">Hydrolase</keyword>
<dbReference type="InterPro" id="IPR013701">
    <property type="entry name" value="Lhr-like_DEAD/DEAH_assoc"/>
</dbReference>
<dbReference type="Pfam" id="PF23235">
    <property type="entry name" value="WHD_3rd_Lhr"/>
    <property type="match status" value="1"/>
</dbReference>
<comment type="caution">
    <text evidence="12">The sequence shown here is derived from an EMBL/GenBank/DDBJ whole genome shotgun (WGS) entry which is preliminary data.</text>
</comment>
<dbReference type="Pfam" id="PF00271">
    <property type="entry name" value="Helicase_C"/>
    <property type="match status" value="1"/>
</dbReference>
<evidence type="ECO:0000256" key="1">
    <source>
        <dbReference type="ARBA" id="ARBA00022741"/>
    </source>
</evidence>
<dbReference type="PANTHER" id="PTHR47962">
    <property type="entry name" value="ATP-DEPENDENT HELICASE LHR-RELATED-RELATED"/>
    <property type="match status" value="1"/>
</dbReference>
<dbReference type="Gene3D" id="3.40.50.300">
    <property type="entry name" value="P-loop containing nucleotide triphosphate hydrolases"/>
    <property type="match status" value="2"/>
</dbReference>
<evidence type="ECO:0000313" key="12">
    <source>
        <dbReference type="EMBL" id="MDX3038739.1"/>
    </source>
</evidence>
<evidence type="ECO:0000256" key="3">
    <source>
        <dbReference type="ARBA" id="ARBA00022801"/>
    </source>
</evidence>
<dbReference type="InterPro" id="IPR055367">
    <property type="entry name" value="WH4_Lhr"/>
</dbReference>
<organism evidence="12 13">
    <name type="scientific">Streptomyces caniscabiei</name>
    <dbReference type="NCBI Taxonomy" id="2746961"/>
    <lineage>
        <taxon>Bacteria</taxon>
        <taxon>Bacillati</taxon>
        <taxon>Actinomycetota</taxon>
        <taxon>Actinomycetes</taxon>
        <taxon>Kitasatosporales</taxon>
        <taxon>Streptomycetaceae</taxon>
        <taxon>Streptomyces</taxon>
    </lineage>
</organism>
<feature type="region of interest" description="Disordered" evidence="9">
    <location>
        <begin position="1435"/>
        <end position="1508"/>
    </location>
</feature>
<dbReference type="InterPro" id="IPR055368">
    <property type="entry name" value="WH3_Lhr"/>
</dbReference>
<dbReference type="NCBIfam" id="NF007284">
    <property type="entry name" value="PRK09751.1"/>
    <property type="match status" value="1"/>
</dbReference>
<dbReference type="EMBL" id="JARAWJ010000011">
    <property type="protein sequence ID" value="MDX3038739.1"/>
    <property type="molecule type" value="Genomic_DNA"/>
</dbReference>
<keyword evidence="8" id="KW-0413">Isomerase</keyword>
<evidence type="ECO:0000256" key="2">
    <source>
        <dbReference type="ARBA" id="ARBA00022763"/>
    </source>
</evidence>
<evidence type="ECO:0000256" key="5">
    <source>
        <dbReference type="ARBA" id="ARBA00022840"/>
    </source>
</evidence>
<dbReference type="PROSITE" id="PS51192">
    <property type="entry name" value="HELICASE_ATP_BIND_1"/>
    <property type="match status" value="1"/>
</dbReference>
<dbReference type="PROSITE" id="PS51194">
    <property type="entry name" value="HELICASE_CTER"/>
    <property type="match status" value="1"/>
</dbReference>
<keyword evidence="6" id="KW-0238">DNA-binding</keyword>
<feature type="domain" description="Helicase C-terminal" evidence="11">
    <location>
        <begin position="271"/>
        <end position="450"/>
    </location>
</feature>
<feature type="compositionally biased region" description="Polar residues" evidence="9">
    <location>
        <begin position="1437"/>
        <end position="1451"/>
    </location>
</feature>
<dbReference type="Pfam" id="PF19306">
    <property type="entry name" value="WHD_Lhr"/>
    <property type="match status" value="1"/>
</dbReference>
<evidence type="ECO:0000256" key="9">
    <source>
        <dbReference type="SAM" id="MobiDB-lite"/>
    </source>
</evidence>
<evidence type="ECO:0000256" key="8">
    <source>
        <dbReference type="ARBA" id="ARBA00023235"/>
    </source>
</evidence>
<dbReference type="InterPro" id="IPR045628">
    <property type="entry name" value="Lhr_WH_dom"/>
</dbReference>
<dbReference type="Proteomes" id="UP001282474">
    <property type="component" value="Unassembled WGS sequence"/>
</dbReference>
<feature type="domain" description="Helicase ATP-binding" evidence="10">
    <location>
        <begin position="35"/>
        <end position="228"/>
    </location>
</feature>
<dbReference type="CDD" id="cd17922">
    <property type="entry name" value="DEXHc_LHR-like"/>
    <property type="match status" value="1"/>
</dbReference>
<dbReference type="Pfam" id="PF23234">
    <property type="entry name" value="WHD_4th_Lhr"/>
    <property type="match status" value="1"/>
</dbReference>
<keyword evidence="1" id="KW-0547">Nucleotide-binding</keyword>
<evidence type="ECO:0000256" key="7">
    <source>
        <dbReference type="ARBA" id="ARBA00023204"/>
    </source>
</evidence>
<dbReference type="InterPro" id="IPR014001">
    <property type="entry name" value="Helicase_ATP-bd"/>
</dbReference>
<proteinExistence type="predicted"/>
<dbReference type="SMART" id="SM00487">
    <property type="entry name" value="DEXDc"/>
    <property type="match status" value="1"/>
</dbReference>
<dbReference type="SMART" id="SM00490">
    <property type="entry name" value="HELICc"/>
    <property type="match status" value="1"/>
</dbReference>
<sequence>MVSSADRALDGFSPATRGWFTGAFSAPTAAQAGAWRAIGEGSDVLVVAPTGSGKTLAAFLAALDQLTSSPPPADPKKRCRVLYVSPLKALAVDVERNLRSPLTGIRQESVRLGLPEPEVKVGIRSGDTPAAERRALATRPPDILITTPESLFLMLTSATRDALTGVETVILDEVHAVAGTKRGAHLALTLERLDELLPRPARRIGLSATVRPVDEVARYLSPRRRVEIVQPPSGKEFDLSVVVPVEDLGELGGSPATDANDGAERPSIWPHVEERIADLVQAHRSTIVFANSRRLAERLCNRLNEIAYERATGEPLDEHHAPAELMGGSGAAQGAPPVLARAHHGSVSKEQRALVEEDLKAGRLPAVVATSSLELGIDMGAVDLVVQVESPPSVASGLQRVGRAGHQVGAVSTGVVFPKYRGDLVQSAVVTERMRSGSIESMRIPGNPLDVLAQQIVAMTSMDTWQFDDLLATVRRAAPFAALPESAFTAVLDMLAGRYPSDAFAELRPRVVWDRVAGTITGRPGAQRLAVTSGGTIPDRGLFGVFLAGSDPKKGGGRVGELDEEMVYESRVGDVFTLGTSSWRIEDITRDRVLVSPAPGVPGRLPFWKGDQLGRPLELGRAVGAFLREVGSLSEEDARLRLLTAGLDAWAADNVLSYLAEQREACGHVPDDRTIVVERFRDELGDWRVVVHSPFGAQVHAPWALALGAKLSERYGMDAQVMHADDGIVLRLPDADLMGLDLLDMEPARAGTEYDSEQAPLGAADVAFDKGEVDQIVTDQVGGSALFASRFRECAARALLLPRRSPGRRTPLWQQRQRAAQLLQVASEFGSFPIVLEAVRECLQDVFDVPGLTELMGDIESRKVRLVEVTTPEPSPFARSLLFGYVAQFLYEGDSPLAERRAAALSLDSRLLAELLGQAELRELLDAEVLTELERELRWLTEDRRVKDAEGVADLLRLLGPLTDAELAERGAEPQWAQELARSRRAIRVRVAGTDHWAAIEDAGRLRDALGTALPVGVPEAFTEPVKDPLGDLLARYARTHGPFTSAMAAARFGLGVAVTDGALHRLAANGRVVQGEFHPAGIGQEWCDAAVLRRLRRRSLAALRHEVEPVPPAALAQFLPQWQHVGGGHGLRGVDGLVRAIEQLQGASVPASALEKLVLPSRVANYNPAMLDELTAAGEVVWAGAGALPGKDGWVSLYLADAAPLLLPPPHPLEPTALHDSILSALSGGYGLFFRQIADQVRATTHPDATDPQLADAVWDLAWSGRLTNDTLTPMRSLLGSGRTAGSTAHRAKRTVPRGRYGSLTAAARPQSRTGPPTVAGRWSLIPAHEPDTTVRAHALARTLLDRHGVVTRGAVGAEGVEGGFSAVYRVLSVFEESGQARRGYVVEGLGAAQFAMDGAVDRLRAVSNARERNEPVPSPAPYTAAGTAAHLTAPTAESPSPWDTFSDASGTPFPPVDPSSPDLHPGVDPPYAPDGTPDQDGHHAPARTSPYNRSGRPPHHPRTTPSPRAVVLAAADPANAYGAALPWPEPPTEAGHKPGRKAGSLVVLVDGELTLYMERGGKTLLAWPADPDARPLDDPRLRPAAEALSAAARAGSLGTVTVERVNGTSALTSPHGPLLEGAGFIATPRGLRIRA</sequence>
<dbReference type="RefSeq" id="WP_193381296.1">
    <property type="nucleotide sequence ID" value="NZ_JABXWF010000015.1"/>
</dbReference>
<evidence type="ECO:0000259" key="10">
    <source>
        <dbReference type="PROSITE" id="PS51192"/>
    </source>
</evidence>
<dbReference type="InterPro" id="IPR011545">
    <property type="entry name" value="DEAD/DEAH_box_helicase_dom"/>
</dbReference>
<keyword evidence="2" id="KW-0227">DNA damage</keyword>
<dbReference type="PANTHER" id="PTHR47962:SF5">
    <property type="entry name" value="ATP-DEPENDENT HELICASE LHR-RELATED"/>
    <property type="match status" value="1"/>
</dbReference>
<evidence type="ECO:0000259" key="11">
    <source>
        <dbReference type="PROSITE" id="PS51194"/>
    </source>
</evidence>
<keyword evidence="7" id="KW-0234">DNA repair</keyword>
<dbReference type="Pfam" id="PF23236">
    <property type="entry name" value="WHD_2nd_Lhr"/>
    <property type="match status" value="1"/>
</dbReference>
<dbReference type="GO" id="GO:0004386">
    <property type="term" value="F:helicase activity"/>
    <property type="evidence" value="ECO:0007669"/>
    <property type="project" value="UniProtKB-KW"/>
</dbReference>
<dbReference type="CDD" id="cd18796">
    <property type="entry name" value="SF2_C_LHR"/>
    <property type="match status" value="1"/>
</dbReference>
<keyword evidence="5" id="KW-0067">ATP-binding</keyword>
<dbReference type="GO" id="GO:0016787">
    <property type="term" value="F:hydrolase activity"/>
    <property type="evidence" value="ECO:0007669"/>
    <property type="project" value="UniProtKB-KW"/>
</dbReference>
<accession>A0ABU4MMQ6</accession>
<dbReference type="InterPro" id="IPR001650">
    <property type="entry name" value="Helicase_C-like"/>
</dbReference>
<dbReference type="InterPro" id="IPR052511">
    <property type="entry name" value="ATP-dep_Helicase"/>
</dbReference>
<name>A0ABU4MMQ6_9ACTN</name>
<protein>
    <submittedName>
        <fullName evidence="12">ATP-dependent helicase</fullName>
        <ecNumber evidence="12">3.6.4.-</ecNumber>
    </submittedName>
</protein>
<gene>
    <name evidence="12" type="ORF">PV383_16385</name>
</gene>
<dbReference type="InterPro" id="IPR027417">
    <property type="entry name" value="P-loop_NTPase"/>
</dbReference>